<feature type="binding site" evidence="1">
    <location>
        <position position="103"/>
    </location>
    <ligand>
        <name>Mg(2+)</name>
        <dbReference type="ChEBI" id="CHEBI:18420"/>
        <label>1</label>
        <note>catalytic</note>
    </ligand>
</feature>
<dbReference type="Proteomes" id="UP000578352">
    <property type="component" value="Unassembled WGS sequence"/>
</dbReference>
<dbReference type="RefSeq" id="WP_343063464.1">
    <property type="nucleotide sequence ID" value="NZ_BAABEH010000001.1"/>
</dbReference>
<dbReference type="GO" id="GO:0006020">
    <property type="term" value="P:inositol metabolic process"/>
    <property type="evidence" value="ECO:0007669"/>
    <property type="project" value="TreeGrafter"/>
</dbReference>
<feature type="binding site" evidence="1">
    <location>
        <position position="87"/>
    </location>
    <ligand>
        <name>Mg(2+)</name>
        <dbReference type="ChEBI" id="CHEBI:18420"/>
        <label>1</label>
        <note>catalytic</note>
    </ligand>
</feature>
<dbReference type="PANTHER" id="PTHR20854:SF4">
    <property type="entry name" value="INOSITOL-1-MONOPHOSPHATASE-RELATED"/>
    <property type="match status" value="1"/>
</dbReference>
<name>A0A853CU84_9MICO</name>
<comment type="cofactor">
    <cofactor evidence="1">
        <name>Mg(2+)</name>
        <dbReference type="ChEBI" id="CHEBI:18420"/>
    </cofactor>
</comment>
<sequence length="285" mass="29562">MKENDAVNGDDAVRVGDAMKAEELAAARTLAVGLGAWAIQQTRTHPVTMVTTKADPADLVTDLDRSIERHVREQVRRRFPGHAFVGEEFGGEAVPGRPTWYLDPVDGTTNLANGLPWTAFSLALAVDDRPLVGVVADPWHDALFDAVAGAGARCNGEPLTLAPGGSLTGGVVGTELAGHRAWTGLRELAQSLSTAFCTLRVMGSGTLTLLGPAAGRGIGGIVHRFSPVDHLAAVLIAHEAGAAVLGHDGRPALFPATGGILVAAPEVADGLYALWRDAREGAALV</sequence>
<gene>
    <name evidence="2" type="ORF">HNR13_001041</name>
</gene>
<keyword evidence="1" id="KW-0460">Magnesium</keyword>
<dbReference type="EMBL" id="JACCFL010000001">
    <property type="protein sequence ID" value="NYJ22754.1"/>
    <property type="molecule type" value="Genomic_DNA"/>
</dbReference>
<dbReference type="Pfam" id="PF00459">
    <property type="entry name" value="Inositol_P"/>
    <property type="match status" value="1"/>
</dbReference>
<dbReference type="Gene3D" id="3.30.540.10">
    <property type="entry name" value="Fructose-1,6-Bisphosphatase, subunit A, domain 1"/>
    <property type="match status" value="1"/>
</dbReference>
<keyword evidence="1" id="KW-0479">Metal-binding</keyword>
<feature type="binding site" evidence="1">
    <location>
        <position position="229"/>
    </location>
    <ligand>
        <name>Mg(2+)</name>
        <dbReference type="ChEBI" id="CHEBI:18420"/>
        <label>1</label>
        <note>catalytic</note>
    </ligand>
</feature>
<dbReference type="GO" id="GO:0046872">
    <property type="term" value="F:metal ion binding"/>
    <property type="evidence" value="ECO:0007669"/>
    <property type="project" value="UniProtKB-KW"/>
</dbReference>
<proteinExistence type="predicted"/>
<dbReference type="SUPFAM" id="SSF56655">
    <property type="entry name" value="Carbohydrate phosphatase"/>
    <property type="match status" value="1"/>
</dbReference>
<organism evidence="2 3">
    <name type="scientific">Leifsonia shinshuensis</name>
    <dbReference type="NCBI Taxonomy" id="150026"/>
    <lineage>
        <taxon>Bacteria</taxon>
        <taxon>Bacillati</taxon>
        <taxon>Actinomycetota</taxon>
        <taxon>Actinomycetes</taxon>
        <taxon>Micrococcales</taxon>
        <taxon>Microbacteriaceae</taxon>
        <taxon>Leifsonia</taxon>
    </lineage>
</organism>
<evidence type="ECO:0000313" key="2">
    <source>
        <dbReference type="EMBL" id="NYJ22754.1"/>
    </source>
</evidence>
<dbReference type="Gene3D" id="3.40.190.80">
    <property type="match status" value="1"/>
</dbReference>
<dbReference type="PRINTS" id="PR00377">
    <property type="entry name" value="IMPHPHTASES"/>
</dbReference>
<dbReference type="GO" id="GO:0007165">
    <property type="term" value="P:signal transduction"/>
    <property type="evidence" value="ECO:0007669"/>
    <property type="project" value="TreeGrafter"/>
</dbReference>
<dbReference type="PANTHER" id="PTHR20854">
    <property type="entry name" value="INOSITOL MONOPHOSPHATASE"/>
    <property type="match status" value="1"/>
</dbReference>
<dbReference type="CDD" id="cd01637">
    <property type="entry name" value="IMPase_like"/>
    <property type="match status" value="1"/>
</dbReference>
<dbReference type="AlphaFoldDB" id="A0A853CU84"/>
<protein>
    <submittedName>
        <fullName evidence="2">Fructose-1,6-bisphosphatase/inositol monophosphatase family enzyme</fullName>
    </submittedName>
</protein>
<evidence type="ECO:0000256" key="1">
    <source>
        <dbReference type="PIRSR" id="PIRSR600760-2"/>
    </source>
</evidence>
<dbReference type="GO" id="GO:0008934">
    <property type="term" value="F:inositol monophosphate 1-phosphatase activity"/>
    <property type="evidence" value="ECO:0007669"/>
    <property type="project" value="TreeGrafter"/>
</dbReference>
<reference evidence="2 3" key="1">
    <citation type="submission" date="2020-07" db="EMBL/GenBank/DDBJ databases">
        <title>Sequencing the genomes of 1000 actinobacteria strains.</title>
        <authorList>
            <person name="Klenk H.-P."/>
        </authorList>
    </citation>
    <scope>NUCLEOTIDE SEQUENCE [LARGE SCALE GENOMIC DNA]</scope>
    <source>
        <strain evidence="2 3">DSM 15165</strain>
    </source>
</reference>
<comment type="caution">
    <text evidence="2">The sequence shown here is derived from an EMBL/GenBank/DDBJ whole genome shotgun (WGS) entry which is preliminary data.</text>
</comment>
<accession>A0A853CU84</accession>
<dbReference type="InterPro" id="IPR000760">
    <property type="entry name" value="Inositol_monophosphatase-like"/>
</dbReference>
<feature type="binding site" evidence="1">
    <location>
        <position position="106"/>
    </location>
    <ligand>
        <name>Mg(2+)</name>
        <dbReference type="ChEBI" id="CHEBI:18420"/>
        <label>1</label>
        <note>catalytic</note>
    </ligand>
</feature>
<evidence type="ECO:0000313" key="3">
    <source>
        <dbReference type="Proteomes" id="UP000578352"/>
    </source>
</evidence>